<accession>A0ABV7QMP5</accession>
<evidence type="ECO:0000256" key="1">
    <source>
        <dbReference type="SAM" id="MobiDB-lite"/>
    </source>
</evidence>
<keyword evidence="4" id="KW-1185">Reference proteome</keyword>
<feature type="compositionally biased region" description="Low complexity" evidence="1">
    <location>
        <begin position="31"/>
        <end position="43"/>
    </location>
</feature>
<reference evidence="4" key="1">
    <citation type="journal article" date="2019" name="Int. J. Syst. Evol. Microbiol.">
        <title>The Global Catalogue of Microorganisms (GCM) 10K type strain sequencing project: providing services to taxonomists for standard genome sequencing and annotation.</title>
        <authorList>
            <consortium name="The Broad Institute Genomics Platform"/>
            <consortium name="The Broad Institute Genome Sequencing Center for Infectious Disease"/>
            <person name="Wu L."/>
            <person name="Ma J."/>
        </authorList>
    </citation>
    <scope>NUCLEOTIDE SEQUENCE [LARGE SCALE GENOMIC DNA]</scope>
    <source>
        <strain evidence="4">CGMCC 4.7682</strain>
    </source>
</reference>
<keyword evidence="2" id="KW-0732">Signal</keyword>
<evidence type="ECO:0000313" key="3">
    <source>
        <dbReference type="EMBL" id="MFC3512858.1"/>
    </source>
</evidence>
<dbReference type="Pfam" id="PF12079">
    <property type="entry name" value="DUF3558"/>
    <property type="match status" value="1"/>
</dbReference>
<organism evidence="3 4">
    <name type="scientific">Amycolatopsis halotolerans</name>
    <dbReference type="NCBI Taxonomy" id="330083"/>
    <lineage>
        <taxon>Bacteria</taxon>
        <taxon>Bacillati</taxon>
        <taxon>Actinomycetota</taxon>
        <taxon>Actinomycetes</taxon>
        <taxon>Pseudonocardiales</taxon>
        <taxon>Pseudonocardiaceae</taxon>
        <taxon>Amycolatopsis</taxon>
    </lineage>
</organism>
<comment type="caution">
    <text evidence="3">The sequence shown here is derived from an EMBL/GenBank/DDBJ whole genome shotgun (WGS) entry which is preliminary data.</text>
</comment>
<gene>
    <name evidence="3" type="ORF">ACFORO_21995</name>
</gene>
<dbReference type="Proteomes" id="UP001595764">
    <property type="component" value="Unassembled WGS sequence"/>
</dbReference>
<dbReference type="EMBL" id="JBHRWI010000026">
    <property type="protein sequence ID" value="MFC3512858.1"/>
    <property type="molecule type" value="Genomic_DNA"/>
</dbReference>
<name>A0ABV7QMP5_9PSEU</name>
<dbReference type="PROSITE" id="PS51257">
    <property type="entry name" value="PROKAR_LIPOPROTEIN"/>
    <property type="match status" value="1"/>
</dbReference>
<feature type="signal peptide" evidence="2">
    <location>
        <begin position="1"/>
        <end position="17"/>
    </location>
</feature>
<evidence type="ECO:0000256" key="2">
    <source>
        <dbReference type="SAM" id="SignalP"/>
    </source>
</evidence>
<feature type="chain" id="PRO_5047263657" evidence="2">
    <location>
        <begin position="18"/>
        <end position="214"/>
    </location>
</feature>
<protein>
    <submittedName>
        <fullName evidence="3">DUF3558 domain-containing protein</fullName>
    </submittedName>
</protein>
<feature type="region of interest" description="Disordered" evidence="1">
    <location>
        <begin position="24"/>
        <end position="55"/>
    </location>
</feature>
<proteinExistence type="predicted"/>
<evidence type="ECO:0000313" key="4">
    <source>
        <dbReference type="Proteomes" id="UP001595764"/>
    </source>
</evidence>
<dbReference type="RefSeq" id="WP_377874445.1">
    <property type="nucleotide sequence ID" value="NZ_JBHMAY010000071.1"/>
</dbReference>
<dbReference type="InterPro" id="IPR024520">
    <property type="entry name" value="DUF3558"/>
</dbReference>
<sequence length="214" mass="21355">MKAQFVAVAAGVVAAVACVSGCSGGSGSGGSPASVSAPVSPSGTGKTLPYAGAPKVENPLPDSVLSAHPCDSALTPDQVGAALTQKPRGEHDDKPELGAQCHWINSDVGAGVSVIYVTKVTDGLSAVYANTKPQSTVWRPLSPIQGLPAVAHSTYSTEGSKSFCQVSVGISDKYTVGVSVNLSPAKVGAQHDPCDAATQVAGMVVTNLKQKAGA</sequence>